<name>A0ABD3HJA8_9MARC</name>
<dbReference type="InterPro" id="IPR001128">
    <property type="entry name" value="Cyt_P450"/>
</dbReference>
<feature type="transmembrane region" description="Helical" evidence="6">
    <location>
        <begin position="28"/>
        <end position="49"/>
    </location>
</feature>
<evidence type="ECO:0000256" key="5">
    <source>
        <dbReference type="PIRSR" id="PIRSR602401-1"/>
    </source>
</evidence>
<dbReference type="GO" id="GO:0046872">
    <property type="term" value="F:metal ion binding"/>
    <property type="evidence" value="ECO:0007669"/>
    <property type="project" value="UniProtKB-KW"/>
</dbReference>
<dbReference type="PANTHER" id="PTHR24296">
    <property type="entry name" value="CYTOCHROME P450"/>
    <property type="match status" value="1"/>
</dbReference>
<comment type="caution">
    <text evidence="7">The sequence shown here is derived from an EMBL/GenBank/DDBJ whole genome shotgun (WGS) entry which is preliminary data.</text>
</comment>
<comment type="similarity">
    <text evidence="1">Belongs to the cytochrome P450 family.</text>
</comment>
<dbReference type="InterPro" id="IPR002401">
    <property type="entry name" value="Cyt_P450_E_grp-I"/>
</dbReference>
<dbReference type="CDD" id="cd11064">
    <property type="entry name" value="CYP86A"/>
    <property type="match status" value="1"/>
</dbReference>
<dbReference type="InterPro" id="IPR036396">
    <property type="entry name" value="Cyt_P450_sf"/>
</dbReference>
<proteinExistence type="inferred from homology"/>
<protein>
    <recommendedName>
        <fullName evidence="9">Cytochrome P450</fullName>
    </recommendedName>
</protein>
<keyword evidence="6" id="KW-0472">Membrane</keyword>
<keyword evidence="2 5" id="KW-0479">Metal-binding</keyword>
<organism evidence="7 8">
    <name type="scientific">Riccia sorocarpa</name>
    <dbReference type="NCBI Taxonomy" id="122646"/>
    <lineage>
        <taxon>Eukaryota</taxon>
        <taxon>Viridiplantae</taxon>
        <taxon>Streptophyta</taxon>
        <taxon>Embryophyta</taxon>
        <taxon>Marchantiophyta</taxon>
        <taxon>Marchantiopsida</taxon>
        <taxon>Marchantiidae</taxon>
        <taxon>Marchantiales</taxon>
        <taxon>Ricciaceae</taxon>
        <taxon>Riccia</taxon>
    </lineage>
</organism>
<reference evidence="7 8" key="1">
    <citation type="submission" date="2024-09" db="EMBL/GenBank/DDBJ databases">
        <title>Chromosome-scale assembly of Riccia sorocarpa.</title>
        <authorList>
            <person name="Paukszto L."/>
        </authorList>
    </citation>
    <scope>NUCLEOTIDE SEQUENCE [LARGE SCALE GENOMIC DNA]</scope>
    <source>
        <strain evidence="7">LP-2024</strain>
        <tissue evidence="7">Aerial parts of the thallus</tissue>
    </source>
</reference>
<evidence type="ECO:0008006" key="9">
    <source>
        <dbReference type="Google" id="ProtNLM"/>
    </source>
</evidence>
<evidence type="ECO:0000256" key="1">
    <source>
        <dbReference type="ARBA" id="ARBA00010617"/>
    </source>
</evidence>
<keyword evidence="5" id="KW-0349">Heme</keyword>
<evidence type="ECO:0000256" key="6">
    <source>
        <dbReference type="SAM" id="Phobius"/>
    </source>
</evidence>
<gene>
    <name evidence="7" type="ORF">R1sor_005349</name>
</gene>
<sequence length="547" mass="61622">MKVPGSAQFVAIGTPEKRSLLTVMELSAYAWFYTALAAFAVYACVYRWVIHRNFKGPKPWPIIGATLEIVVSRAQQELGDRMVRYSKLFYPTWKMRFPGVDYVVSVDPANVEYVLKTNFSNYPKGESQQTILYDVLGNGILNSDGDLWRRHRKVASHEFASKILRDNSSASFKVHAVSLCTILNQAADGNKPVDMMDLAIRLSLESVCKLAFGVDMGLLDPSLPETPFSKSFDAVTNRIADRYVDPLWKLGRFLGVGPEAAMKRNLKVVSSFAQKLVLTRKAELESTQQMRADLLSRFVEAVEKEPLSSDPVKDLEDVVTNFLLAARDTTASAVMWTLYAISSNLHVEEKIVEELLRLESENQAMAEDNSTEVSQSDDSHPRESFAHFVQLLSYGAVNHKMHYLQAAISEAMRLYPPVPGDVRVAIKDDILPACGTPIRAGDFFNLGAYIQGRMEQVWGEDCLQYKPERWLKDGVYQQESQFKYPVFLGGPRLCLGKDSALLHLKITLATLLRFFSFKLVPGHRVIPKFTVTLVMQYGLKMTVHKRL</sequence>
<keyword evidence="4 5" id="KW-0408">Iron</keyword>
<dbReference type="Gene3D" id="1.10.630.10">
    <property type="entry name" value="Cytochrome P450"/>
    <property type="match status" value="1"/>
</dbReference>
<dbReference type="Proteomes" id="UP001633002">
    <property type="component" value="Unassembled WGS sequence"/>
</dbReference>
<evidence type="ECO:0000256" key="2">
    <source>
        <dbReference type="ARBA" id="ARBA00022723"/>
    </source>
</evidence>
<evidence type="ECO:0000313" key="7">
    <source>
        <dbReference type="EMBL" id="KAL3691698.1"/>
    </source>
</evidence>
<keyword evidence="8" id="KW-1185">Reference proteome</keyword>
<evidence type="ECO:0000256" key="3">
    <source>
        <dbReference type="ARBA" id="ARBA00023002"/>
    </source>
</evidence>
<dbReference type="Pfam" id="PF00067">
    <property type="entry name" value="p450"/>
    <property type="match status" value="2"/>
</dbReference>
<keyword evidence="6" id="KW-1133">Transmembrane helix</keyword>
<dbReference type="EMBL" id="JBJQOH010000003">
    <property type="protein sequence ID" value="KAL3691698.1"/>
    <property type="molecule type" value="Genomic_DNA"/>
</dbReference>
<accession>A0ABD3HJA8</accession>
<dbReference type="PRINTS" id="PR00385">
    <property type="entry name" value="P450"/>
</dbReference>
<keyword evidence="3" id="KW-0560">Oxidoreductase</keyword>
<dbReference type="PRINTS" id="PR00463">
    <property type="entry name" value="EP450I"/>
</dbReference>
<dbReference type="AlphaFoldDB" id="A0ABD3HJA8"/>
<comment type="cofactor">
    <cofactor evidence="5">
        <name>heme</name>
        <dbReference type="ChEBI" id="CHEBI:30413"/>
    </cofactor>
</comment>
<evidence type="ECO:0000256" key="4">
    <source>
        <dbReference type="ARBA" id="ARBA00023004"/>
    </source>
</evidence>
<dbReference type="SUPFAM" id="SSF48264">
    <property type="entry name" value="Cytochrome P450"/>
    <property type="match status" value="1"/>
</dbReference>
<dbReference type="GO" id="GO:0016491">
    <property type="term" value="F:oxidoreductase activity"/>
    <property type="evidence" value="ECO:0007669"/>
    <property type="project" value="UniProtKB-KW"/>
</dbReference>
<keyword evidence="6" id="KW-0812">Transmembrane</keyword>
<evidence type="ECO:0000313" key="8">
    <source>
        <dbReference type="Proteomes" id="UP001633002"/>
    </source>
</evidence>
<feature type="binding site" description="axial binding residue" evidence="5">
    <location>
        <position position="494"/>
    </location>
    <ligand>
        <name>heme</name>
        <dbReference type="ChEBI" id="CHEBI:30413"/>
    </ligand>
    <ligandPart>
        <name>Fe</name>
        <dbReference type="ChEBI" id="CHEBI:18248"/>
    </ligandPart>
</feature>